<keyword evidence="2" id="KW-0255">Endonuclease</keyword>
<dbReference type="EMBL" id="AUZM01000115">
    <property type="protein sequence ID" value="ERT04185.1"/>
    <property type="molecule type" value="Genomic_DNA"/>
</dbReference>
<keyword evidence="2" id="KW-0378">Hydrolase</keyword>
<dbReference type="RefSeq" id="WP_023068629.1">
    <property type="nucleotide sequence ID" value="NZ_AUZM01000067.1"/>
</dbReference>
<dbReference type="InterPro" id="IPR008538">
    <property type="entry name" value="Uma2"/>
</dbReference>
<accession>U7Q9C2</accession>
<dbReference type="SUPFAM" id="SSF52980">
    <property type="entry name" value="Restriction endonuclease-like"/>
    <property type="match status" value="1"/>
</dbReference>
<dbReference type="EMBL" id="AUZM01000067">
    <property type="protein sequence ID" value="ERT05127.1"/>
    <property type="molecule type" value="Genomic_DNA"/>
</dbReference>
<dbReference type="PANTHER" id="PTHR35400:SF1">
    <property type="entry name" value="SLR1083 PROTEIN"/>
    <property type="match status" value="1"/>
</dbReference>
<dbReference type="OrthoDB" id="509866at2"/>
<dbReference type="PANTHER" id="PTHR35400">
    <property type="entry name" value="SLR1083 PROTEIN"/>
    <property type="match status" value="1"/>
</dbReference>
<name>U7Q9C2_9CYAN</name>
<feature type="domain" description="Putative restriction endonuclease" evidence="1">
    <location>
        <begin position="17"/>
        <end position="171"/>
    </location>
</feature>
<comment type="caution">
    <text evidence="2">The sequence shown here is derived from an EMBL/GenBank/DDBJ whole genome shotgun (WGS) entry which is preliminary data.</text>
</comment>
<dbReference type="Proteomes" id="UP000017127">
    <property type="component" value="Unassembled WGS sequence"/>
</dbReference>
<dbReference type="PATRIC" id="fig|1348334.3.peg.4734"/>
<dbReference type="GO" id="GO:0004519">
    <property type="term" value="F:endonuclease activity"/>
    <property type="evidence" value="ECO:0007669"/>
    <property type="project" value="UniProtKB-KW"/>
</dbReference>
<dbReference type="Pfam" id="PF05685">
    <property type="entry name" value="Uma2"/>
    <property type="match status" value="1"/>
</dbReference>
<keyword evidence="5" id="KW-1185">Reference proteome</keyword>
<evidence type="ECO:0000313" key="2">
    <source>
        <dbReference type="EMBL" id="ERT03817.1"/>
    </source>
</evidence>
<dbReference type="InterPro" id="IPR011335">
    <property type="entry name" value="Restrct_endonuc-II-like"/>
</dbReference>
<gene>
    <name evidence="4" type="ORF">M595_4911</name>
    <name evidence="3" type="ORF">M595_5867</name>
    <name evidence="2" type="ORF">M595_6243</name>
</gene>
<evidence type="ECO:0000313" key="4">
    <source>
        <dbReference type="EMBL" id="ERT05127.1"/>
    </source>
</evidence>
<dbReference type="Gene3D" id="3.90.1570.10">
    <property type="entry name" value="tt1808, chain A"/>
    <property type="match status" value="1"/>
</dbReference>
<organism evidence="2 5">
    <name type="scientific">Lyngbya aestuarii BL J</name>
    <dbReference type="NCBI Taxonomy" id="1348334"/>
    <lineage>
        <taxon>Bacteria</taxon>
        <taxon>Bacillati</taxon>
        <taxon>Cyanobacteriota</taxon>
        <taxon>Cyanophyceae</taxon>
        <taxon>Oscillatoriophycideae</taxon>
        <taxon>Oscillatoriales</taxon>
        <taxon>Microcoleaceae</taxon>
        <taxon>Lyngbya</taxon>
    </lineage>
</organism>
<dbReference type="InterPro" id="IPR012296">
    <property type="entry name" value="Nuclease_put_TT1808"/>
</dbReference>
<dbReference type="EMBL" id="AUZM01000196">
    <property type="protein sequence ID" value="ERT03817.1"/>
    <property type="molecule type" value="Genomic_DNA"/>
</dbReference>
<dbReference type="AlphaFoldDB" id="U7Q9C2"/>
<sequence>MTVTMFKWSLDRYHEALVKGSIREDDRIELLRGDLVVMSPEREPHAYYTSKVSDYLRELLGTQVKVREGHPITLPNNSEPEPDIAIVQPLGKEYLNHHPYPENIFWIIEFSNTSLEKDLGLKKSIYAEAKIQEYWVANLKGSELKVFRNLSNDNYTEELTLTTGTISPLPFPKILIEVQQLIFS</sequence>
<reference evidence="2 5" key="1">
    <citation type="journal article" date="2013" name="Front. Microbiol.">
        <title>Comparative genomic analyses of the cyanobacterium, Lyngbya aestuarii BL J, a powerful hydrogen producer.</title>
        <authorList>
            <person name="Kothari A."/>
            <person name="Vaughn M."/>
            <person name="Garcia-Pichel F."/>
        </authorList>
    </citation>
    <scope>NUCLEOTIDE SEQUENCE [LARGE SCALE GENOMIC DNA]</scope>
    <source>
        <strain evidence="2 5">BL J</strain>
    </source>
</reference>
<proteinExistence type="predicted"/>
<evidence type="ECO:0000259" key="1">
    <source>
        <dbReference type="Pfam" id="PF05685"/>
    </source>
</evidence>
<evidence type="ECO:0000313" key="3">
    <source>
        <dbReference type="EMBL" id="ERT04185.1"/>
    </source>
</evidence>
<keyword evidence="2" id="KW-0540">Nuclease</keyword>
<dbReference type="CDD" id="cd06260">
    <property type="entry name" value="DUF820-like"/>
    <property type="match status" value="1"/>
</dbReference>
<protein>
    <submittedName>
        <fullName evidence="2">Restriction endonuclease family protein</fullName>
    </submittedName>
</protein>
<evidence type="ECO:0000313" key="5">
    <source>
        <dbReference type="Proteomes" id="UP000017127"/>
    </source>
</evidence>